<gene>
    <name evidence="2" type="ORF">AWM68_13340</name>
</gene>
<protein>
    <recommendedName>
        <fullName evidence="1">Spore protein YkvP/CgeB glycosyl transferase-like domain-containing protein</fullName>
    </recommendedName>
</protein>
<dbReference type="AlphaFoldDB" id="A0A163PT23"/>
<evidence type="ECO:0000313" key="3">
    <source>
        <dbReference type="Proteomes" id="UP000076567"/>
    </source>
</evidence>
<dbReference type="EMBL" id="LRFC01000038">
    <property type="protein sequence ID" value="KZE64085.1"/>
    <property type="molecule type" value="Genomic_DNA"/>
</dbReference>
<dbReference type="InterPro" id="IPR055259">
    <property type="entry name" value="YkvP/CgeB_Glyco_trans-like"/>
</dbReference>
<dbReference type="Gene3D" id="3.40.50.2000">
    <property type="entry name" value="Glycogen Phosphorylase B"/>
    <property type="match status" value="1"/>
</dbReference>
<dbReference type="Proteomes" id="UP000076567">
    <property type="component" value="Unassembled WGS sequence"/>
</dbReference>
<name>A0A163PT23_9BACL</name>
<evidence type="ECO:0000313" key="2">
    <source>
        <dbReference type="EMBL" id="KZE64085.1"/>
    </source>
</evidence>
<sequence length="807" mass="91261">MDYEVMISPNPEDFQVFGADQTYISAMPDEITIALPNKRYAYVSLYSTTPIFQVAEGRKHHFKVNSDSHYKVNFGAIKDSDVKADLIVMEYSSDEPVDVKCIPFYTEELLKFNTETIDVRFFVRLYGNGTLSQLEIGMSEVAKQPSFVTEIELDKNQYFVPKSAQIEVSTNDVGLTISSGESAGKKVYVSYKSTNNSFSKVPKESIFNINTDCTYEITPIAEVNGSGSITPIVIGYSETEKIEIISLELNKTNVVKFQPQTTQCRLAFTIIGTIQATFSEFKIEEYPIVQTGGHMQWLSPKEVNSLGLTPKKDLSKVKIAAIFDEFTSQCFSKECNVISFTPDNWKTVLTDEMPDLLLVESAWRGNGGAWTKKVQFTNEQSISELKELISWCKEQNIPTAFWNKEDPVHYNQFIETAKYFDYVFTTDSNMVPVYKEACGHERVQCLQFAAQPAIHNPITIGEREDAASFAGSYYSKHEERSADMLRIFNNALPYGLAIYDRNYEKVKQGLLPNNRFPEHLEPFIRGSLKYYEIDKAYKGFRVMININTVKYSPTMFARRVYEGLACGTPIISNVSEGVEKLFGDLICVSENENEIAEAFKRLFNDEKEYRRIAVEGIRRVLQNHTYAKRLEEIVNVLGLNFESKEQYLTVIGRADSAHEAQSIVSAFKEQSFTNTRLFLITDSDFQADDPAIKVFTNEALLQTYSNIIDLAGNEYVAVMSPNVKYNKNHLLDLALATKYANWEVVGVTNGDSLKFEQVTSVDMNNAMVSPDLLAIYSLKESIDILTGSSDLNKLLSRGARILSITTE</sequence>
<feature type="domain" description="Spore protein YkvP/CgeB glycosyl transferase-like" evidence="1">
    <location>
        <begin position="524"/>
        <end position="634"/>
    </location>
</feature>
<comment type="caution">
    <text evidence="2">The sequence shown here is derived from an EMBL/GenBank/DDBJ whole genome shotgun (WGS) entry which is preliminary data.</text>
</comment>
<dbReference type="SUPFAM" id="SSF53756">
    <property type="entry name" value="UDP-Glycosyltransferase/glycogen phosphorylase"/>
    <property type="match status" value="1"/>
</dbReference>
<keyword evidence="3" id="KW-1185">Reference proteome</keyword>
<dbReference type="Pfam" id="PF13524">
    <property type="entry name" value="Glyco_trans_1_2"/>
    <property type="match status" value="1"/>
</dbReference>
<evidence type="ECO:0000259" key="1">
    <source>
        <dbReference type="Pfam" id="PF13524"/>
    </source>
</evidence>
<accession>A0A163PT23</accession>
<reference evidence="3" key="1">
    <citation type="submission" date="2016-01" db="EMBL/GenBank/DDBJ databases">
        <title>Draft genome of Chromobacterium sp. F49.</title>
        <authorList>
            <person name="Hong K.W."/>
        </authorList>
    </citation>
    <scope>NUCLEOTIDE SEQUENCE [LARGE SCALE GENOMIC DNA]</scope>
    <source>
        <strain evidence="3">P7IIIA</strain>
    </source>
</reference>
<dbReference type="OrthoDB" id="7019976at2"/>
<dbReference type="RefSeq" id="WP_066245100.1">
    <property type="nucleotide sequence ID" value="NZ_LRFC01000038.1"/>
</dbReference>
<organism evidence="2 3">
    <name type="scientific">Fictibacillus phosphorivorans</name>
    <dbReference type="NCBI Taxonomy" id="1221500"/>
    <lineage>
        <taxon>Bacteria</taxon>
        <taxon>Bacillati</taxon>
        <taxon>Bacillota</taxon>
        <taxon>Bacilli</taxon>
        <taxon>Bacillales</taxon>
        <taxon>Fictibacillaceae</taxon>
        <taxon>Fictibacillus</taxon>
    </lineage>
</organism>
<proteinExistence type="predicted"/>